<name>A0ABT7HBG6_9GAMM</name>
<comment type="caution">
    <text evidence="1">The sequence shown here is derived from an EMBL/GenBank/DDBJ whole genome shotgun (WGS) entry which is preliminary data.</text>
</comment>
<dbReference type="EMBL" id="JASSQD010000001">
    <property type="protein sequence ID" value="MDK9556840.1"/>
    <property type="molecule type" value="Genomic_DNA"/>
</dbReference>
<dbReference type="Proteomes" id="UP001223547">
    <property type="component" value="Unassembled WGS sequence"/>
</dbReference>
<organism evidence="1 2">
    <name type="scientific">Marinobacter albus</name>
    <dbReference type="NCBI Taxonomy" id="3030833"/>
    <lineage>
        <taxon>Bacteria</taxon>
        <taxon>Pseudomonadati</taxon>
        <taxon>Pseudomonadota</taxon>
        <taxon>Gammaproteobacteria</taxon>
        <taxon>Pseudomonadales</taxon>
        <taxon>Marinobacteraceae</taxon>
        <taxon>Marinobacter</taxon>
    </lineage>
</organism>
<proteinExistence type="predicted"/>
<dbReference type="RefSeq" id="WP_285367349.1">
    <property type="nucleotide sequence ID" value="NZ_JASSQD010000001.1"/>
</dbReference>
<gene>
    <name evidence="1" type="ORF">QQF73_04315</name>
</gene>
<protein>
    <submittedName>
        <fullName evidence="1">DUF4145 domain-containing protein</fullName>
    </submittedName>
</protein>
<evidence type="ECO:0000313" key="1">
    <source>
        <dbReference type="EMBL" id="MDK9556840.1"/>
    </source>
</evidence>
<sequence length="246" mass="28297">MKIDHFANIANLTAKTELEKVELLAFYFLENKEQDEFSVPDMCSMLFGLGFAKPNSARLKKNITKSRGFVKGTGKDLFRLSAKKVEALRKDYPSLSESEEIISDDSLLPEILFKEAKRGYLLRVAQQINASYERHMFDACSLMMRRLLEILLIHCFEAKGIQDQIKDEDGNYKNLKTLINKAISKPEIPLSSDVKKDIDEFRELGNLSAHRVKYNCRRDDIRPIRLAYRAIIEELLYVAGLVEQKA</sequence>
<keyword evidence="2" id="KW-1185">Reference proteome</keyword>
<reference evidence="1 2" key="1">
    <citation type="submission" date="2023-05" db="EMBL/GenBank/DDBJ databases">
        <title>Marinobacter albus sp. nov., a marine bacterium isolated from sand in a coastal intertidal zone of huludao.</title>
        <authorList>
            <person name="Deng T."/>
        </authorList>
    </citation>
    <scope>NUCLEOTIDE SEQUENCE [LARGE SCALE GENOMIC DNA]</scope>
    <source>
        <strain evidence="1 2">M216</strain>
    </source>
</reference>
<evidence type="ECO:0000313" key="2">
    <source>
        <dbReference type="Proteomes" id="UP001223547"/>
    </source>
</evidence>
<accession>A0ABT7HBG6</accession>